<organism evidence="1 2">
    <name type="scientific">Mycena alexandri</name>
    <dbReference type="NCBI Taxonomy" id="1745969"/>
    <lineage>
        <taxon>Eukaryota</taxon>
        <taxon>Fungi</taxon>
        <taxon>Dikarya</taxon>
        <taxon>Basidiomycota</taxon>
        <taxon>Agaricomycotina</taxon>
        <taxon>Agaricomycetes</taxon>
        <taxon>Agaricomycetidae</taxon>
        <taxon>Agaricales</taxon>
        <taxon>Marasmiineae</taxon>
        <taxon>Mycenaceae</taxon>
        <taxon>Mycena</taxon>
    </lineage>
</organism>
<protein>
    <submittedName>
        <fullName evidence="1">Uncharacterized protein</fullName>
    </submittedName>
</protein>
<proteinExistence type="predicted"/>
<dbReference type="Proteomes" id="UP001218188">
    <property type="component" value="Unassembled WGS sequence"/>
</dbReference>
<evidence type="ECO:0000313" key="1">
    <source>
        <dbReference type="EMBL" id="KAJ7018401.1"/>
    </source>
</evidence>
<sequence length="274" mass="30066">MRLSQASQENPWTVPGVNGAATVPTHIRVSAGRTSPSRSGNKMLPQQEFDRLQSQLVQNHNSLDSLPIIGASSAASQTVVASIARVKFAQDAAVLAYLVAHWIDPTDSSIKMKELGPYKAVGTRQEFNLVDEGLPDGATVRFSSYVVGVGEYENDLWFKIDGPFIAHDDFQVGAISHVKYVQNAAVSAYLLVRWIDPSDGITRSKDLGPWKAIATRENLSWRTKKSRRDHRDIVFKVDNSASQGAMFTQTGTAFQGFFTFEGLSLTSSVEDTKN</sequence>
<gene>
    <name evidence="1" type="ORF">C8F04DRAFT_1151712</name>
</gene>
<dbReference type="EMBL" id="JARJCM010000342">
    <property type="protein sequence ID" value="KAJ7018401.1"/>
    <property type="molecule type" value="Genomic_DNA"/>
</dbReference>
<reference evidence="1" key="1">
    <citation type="submission" date="2023-03" db="EMBL/GenBank/DDBJ databases">
        <title>Massive genome expansion in bonnet fungi (Mycena s.s.) driven by repeated elements and novel gene families across ecological guilds.</title>
        <authorList>
            <consortium name="Lawrence Berkeley National Laboratory"/>
            <person name="Harder C.B."/>
            <person name="Miyauchi S."/>
            <person name="Viragh M."/>
            <person name="Kuo A."/>
            <person name="Thoen E."/>
            <person name="Andreopoulos B."/>
            <person name="Lu D."/>
            <person name="Skrede I."/>
            <person name="Drula E."/>
            <person name="Henrissat B."/>
            <person name="Morin E."/>
            <person name="Kohler A."/>
            <person name="Barry K."/>
            <person name="LaButti K."/>
            <person name="Morin E."/>
            <person name="Salamov A."/>
            <person name="Lipzen A."/>
            <person name="Mereny Z."/>
            <person name="Hegedus B."/>
            <person name="Baldrian P."/>
            <person name="Stursova M."/>
            <person name="Weitz H."/>
            <person name="Taylor A."/>
            <person name="Grigoriev I.V."/>
            <person name="Nagy L.G."/>
            <person name="Martin F."/>
            <person name="Kauserud H."/>
        </authorList>
    </citation>
    <scope>NUCLEOTIDE SEQUENCE</scope>
    <source>
        <strain evidence="1">CBHHK200</strain>
    </source>
</reference>
<evidence type="ECO:0000313" key="2">
    <source>
        <dbReference type="Proteomes" id="UP001218188"/>
    </source>
</evidence>
<comment type="caution">
    <text evidence="1">The sequence shown here is derived from an EMBL/GenBank/DDBJ whole genome shotgun (WGS) entry which is preliminary data.</text>
</comment>
<name>A0AAD6S160_9AGAR</name>
<keyword evidence="2" id="KW-1185">Reference proteome</keyword>
<accession>A0AAD6S160</accession>
<dbReference type="AlphaFoldDB" id="A0AAD6S160"/>